<dbReference type="RefSeq" id="XP_036626973.1">
    <property type="nucleotide sequence ID" value="XM_036781118.1"/>
</dbReference>
<evidence type="ECO:0000256" key="5">
    <source>
        <dbReference type="ARBA" id="ARBA00023242"/>
    </source>
</evidence>
<feature type="region of interest" description="Disordered" evidence="7">
    <location>
        <begin position="35"/>
        <end position="55"/>
    </location>
</feature>
<dbReference type="VEuPathDB" id="FungiDB:PC9H_011635"/>
<comment type="caution">
    <text evidence="10">The sequence shown here is derived from an EMBL/GenBank/DDBJ whole genome shotgun (WGS) entry which is preliminary data.</text>
</comment>
<sequence length="762" mass="82356">MTPNLSTAECKSAPLSATGRKSCSQRTYHRDDLARRQRHEHRNGNATPAPPLLVPVAPTPAQQLGIDFETLEGCLTFENFMAALGGSQPLGSIISYAPSFQVEKSRDVTHRVVLSMASRTLDQLREIFGADVSDEKLLKECANICESFNLTPRDFSFKVEAESFKFSAPRGSALPSLSLDMCNTIRQTLRRQAEVQGLTKVAQRAARGRGGLNSAPVRGAGRHHMQARARVKVEPGSETTSLAHAGPSKVAFQGPPRTDKRSYRYMYEKIYERSEVLDNRIDEFAELVREHYHIDELGDPCTFTNEPIYVVGRIVPQVEGSSADGSGKLADASLALESSRMMGSGQRVPLRFEPTVKMRGGPEGVSKCGFFPGMIAALKGRNGGGGWFAVDEAICLPPLKSMPPVKIEAFFMQVAAGPYTLDTDLSFGFAKSFFNTLKTAKPSVVLLGDDVQLGPFVDASHQCIRKGDVDMSPSELFAHHFLAPLTVYLNAAPGSTALIVPSVRDINNTVASFPQAAFDPSLVANDDRIKLLPNPARFSLNGVTFGATSVDVLFHLRKEELVKHGEYAEWVPPASATSTTTATTPAADASGFIDTINRDLHPGAAFQTPAPAGEIPQQQQQPQYQQRQQQPGGVKMEADSAPPPYDGMSGLCQHLLRQRSFYPLFPVSADLAHDVNLDVSRSERLRVDLGADNGGSGVGVAPNILIVPSRLKHFVKPVDHTVVVNPSFLSKGTYATISVAACSDGSVPLTDRVAVDFGKLAS</sequence>
<evidence type="ECO:0000256" key="2">
    <source>
        <dbReference type="ARBA" id="ARBA00007299"/>
    </source>
</evidence>
<dbReference type="PANTHER" id="PTHR23061:SF12">
    <property type="entry name" value="DNA POLYMERASE ALPHA SUBUNIT B"/>
    <property type="match status" value="1"/>
</dbReference>
<dbReference type="AlphaFoldDB" id="A0A8H6ZM79"/>
<feature type="domain" description="DNA polymerase alpha subunit B OB" evidence="9">
    <location>
        <begin position="274"/>
        <end position="392"/>
    </location>
</feature>
<keyword evidence="10" id="KW-0239">DNA-directed DNA polymerase</keyword>
<dbReference type="GO" id="GO:0006270">
    <property type="term" value="P:DNA replication initiation"/>
    <property type="evidence" value="ECO:0007669"/>
    <property type="project" value="TreeGrafter"/>
</dbReference>
<dbReference type="Pfam" id="PF04042">
    <property type="entry name" value="DNA_pol_E_B"/>
    <property type="match status" value="1"/>
</dbReference>
<dbReference type="GO" id="GO:0005658">
    <property type="term" value="C:alpha DNA polymerase:primase complex"/>
    <property type="evidence" value="ECO:0007669"/>
    <property type="project" value="TreeGrafter"/>
</dbReference>
<dbReference type="Pfam" id="PF22062">
    <property type="entry name" value="OB_DPOA2"/>
    <property type="match status" value="1"/>
</dbReference>
<name>A0A8H6ZM79_PLEOS</name>
<comment type="function">
    <text evidence="6">Accessory subunit of the DNA polymerase alpha complex (also known as the alpha DNA polymerase-primase complex) which plays an essential role in the initiation of DNA synthesis.</text>
</comment>
<evidence type="ECO:0000256" key="3">
    <source>
        <dbReference type="ARBA" id="ARBA00018596"/>
    </source>
</evidence>
<reference evidence="10" key="1">
    <citation type="submission" date="2019-07" db="EMBL/GenBank/DDBJ databases">
        <authorList>
            <person name="Palmer J.M."/>
        </authorList>
    </citation>
    <scope>NUCLEOTIDE SEQUENCE</scope>
    <source>
        <strain evidence="10">PC9</strain>
    </source>
</reference>
<dbReference type="Proteomes" id="UP000623687">
    <property type="component" value="Unassembled WGS sequence"/>
</dbReference>
<evidence type="ECO:0000313" key="11">
    <source>
        <dbReference type="Proteomes" id="UP000623687"/>
    </source>
</evidence>
<dbReference type="InterPro" id="IPR016722">
    <property type="entry name" value="DNA_pol_alpha_bsu"/>
</dbReference>
<keyword evidence="5 6" id="KW-0539">Nucleus</keyword>
<protein>
    <recommendedName>
        <fullName evidence="3 6">DNA polymerase alpha subunit B</fullName>
    </recommendedName>
</protein>
<comment type="subcellular location">
    <subcellularLocation>
        <location evidence="1 6">Nucleus</location>
    </subcellularLocation>
</comment>
<keyword evidence="10" id="KW-0548">Nucleotidyltransferase</keyword>
<dbReference type="InterPro" id="IPR007185">
    <property type="entry name" value="DNA_pol_a/d/e_bsu"/>
</dbReference>
<dbReference type="GO" id="GO:0003887">
    <property type="term" value="F:DNA-directed DNA polymerase activity"/>
    <property type="evidence" value="ECO:0007669"/>
    <property type="project" value="UniProtKB-KW"/>
</dbReference>
<dbReference type="PANTHER" id="PTHR23061">
    <property type="entry name" value="DNA POLYMERASE 2 ALPHA 70 KDA SUBUNIT"/>
    <property type="match status" value="1"/>
</dbReference>
<accession>A0A8H6ZM79</accession>
<dbReference type="InterPro" id="IPR054300">
    <property type="entry name" value="OB_DPOA2"/>
</dbReference>
<feature type="region of interest" description="Disordered" evidence="7">
    <location>
        <begin position="603"/>
        <end position="644"/>
    </location>
</feature>
<keyword evidence="10" id="KW-0808">Transferase</keyword>
<evidence type="ECO:0000256" key="6">
    <source>
        <dbReference type="PIRNR" id="PIRNR018300"/>
    </source>
</evidence>
<dbReference type="GeneID" id="59381453"/>
<keyword evidence="11" id="KW-1185">Reference proteome</keyword>
<comment type="similarity">
    <text evidence="2 6">Belongs to the DNA polymerase alpha subunit B family.</text>
</comment>
<organism evidence="10 11">
    <name type="scientific">Pleurotus ostreatus</name>
    <name type="common">Oyster mushroom</name>
    <name type="synonym">White-rot fungus</name>
    <dbReference type="NCBI Taxonomy" id="5322"/>
    <lineage>
        <taxon>Eukaryota</taxon>
        <taxon>Fungi</taxon>
        <taxon>Dikarya</taxon>
        <taxon>Basidiomycota</taxon>
        <taxon>Agaricomycotina</taxon>
        <taxon>Agaricomycetes</taxon>
        <taxon>Agaricomycetidae</taxon>
        <taxon>Agaricales</taxon>
        <taxon>Pleurotineae</taxon>
        <taxon>Pleurotaceae</taxon>
        <taxon>Pleurotus</taxon>
    </lineage>
</organism>
<feature type="domain" description="DNA polymerase alpha/delta/epsilon subunit B" evidence="8">
    <location>
        <begin position="414"/>
        <end position="716"/>
    </location>
</feature>
<feature type="compositionally biased region" description="Low complexity" evidence="7">
    <location>
        <begin position="616"/>
        <end position="631"/>
    </location>
</feature>
<gene>
    <name evidence="10" type="primary">POL12</name>
    <name evidence="10" type="ORF">PC9H_011635</name>
</gene>
<evidence type="ECO:0000313" key="10">
    <source>
        <dbReference type="EMBL" id="KAF7421115.1"/>
    </source>
</evidence>
<proteinExistence type="inferred from homology"/>
<evidence type="ECO:0000259" key="9">
    <source>
        <dbReference type="Pfam" id="PF22062"/>
    </source>
</evidence>
<dbReference type="PIRSF" id="PIRSF018300">
    <property type="entry name" value="DNA_pol_alph_2"/>
    <property type="match status" value="1"/>
</dbReference>
<dbReference type="EMBL" id="JACETU010000009">
    <property type="protein sequence ID" value="KAF7421115.1"/>
    <property type="molecule type" value="Genomic_DNA"/>
</dbReference>
<keyword evidence="4 6" id="KW-0235">DNA replication</keyword>
<evidence type="ECO:0000256" key="7">
    <source>
        <dbReference type="SAM" id="MobiDB-lite"/>
    </source>
</evidence>
<dbReference type="Gene3D" id="3.60.21.60">
    <property type="match status" value="2"/>
</dbReference>
<dbReference type="GO" id="GO:0003677">
    <property type="term" value="F:DNA binding"/>
    <property type="evidence" value="ECO:0007669"/>
    <property type="project" value="InterPro"/>
</dbReference>
<evidence type="ECO:0000259" key="8">
    <source>
        <dbReference type="Pfam" id="PF04042"/>
    </source>
</evidence>
<dbReference type="OrthoDB" id="336885at2759"/>
<evidence type="ECO:0000256" key="1">
    <source>
        <dbReference type="ARBA" id="ARBA00004123"/>
    </source>
</evidence>
<evidence type="ECO:0000256" key="4">
    <source>
        <dbReference type="ARBA" id="ARBA00022705"/>
    </source>
</evidence>
<feature type="region of interest" description="Disordered" evidence="7">
    <location>
        <begin position="233"/>
        <end position="256"/>
    </location>
</feature>
<feature type="region of interest" description="Disordered" evidence="7">
    <location>
        <begin position="205"/>
        <end position="224"/>
    </location>
</feature>